<feature type="compositionally biased region" description="Basic and acidic residues" evidence="1">
    <location>
        <begin position="1"/>
        <end position="13"/>
    </location>
</feature>
<dbReference type="InterPro" id="IPR036388">
    <property type="entry name" value="WH-like_DNA-bd_sf"/>
</dbReference>
<name>A0ABV3KEQ2_9MICC</name>
<dbReference type="Proteomes" id="UP001553031">
    <property type="component" value="Unassembled WGS sequence"/>
</dbReference>
<gene>
    <name evidence="3" type="ORF">AB0O96_11815</name>
</gene>
<dbReference type="RefSeq" id="WP_244944888.1">
    <property type="nucleotide sequence ID" value="NZ_BAAARF010000013.1"/>
</dbReference>
<keyword evidence="4" id="KW-1185">Reference proteome</keyword>
<dbReference type="Gene3D" id="1.10.10.10">
    <property type="entry name" value="Winged helix-like DNA-binding domain superfamily/Winged helix DNA-binding domain"/>
    <property type="match status" value="1"/>
</dbReference>
<proteinExistence type="predicted"/>
<evidence type="ECO:0000313" key="3">
    <source>
        <dbReference type="EMBL" id="MEV8158869.1"/>
    </source>
</evidence>
<accession>A0ABV3KEQ2</accession>
<comment type="caution">
    <text evidence="3">The sequence shown here is derived from an EMBL/GenBank/DDBJ whole genome shotgun (WGS) entry which is preliminary data.</text>
</comment>
<dbReference type="SMART" id="SM00347">
    <property type="entry name" value="HTH_MARR"/>
    <property type="match status" value="1"/>
</dbReference>
<sequence>MPTEARHPEDRFEPAAAGTTTGAERPDRWETWRLYFETTARLTARIEERLKAQGCSTMEYQLLLLLYEAPGRRMRLGELARRLVFSPSRLNYQVRVLCERGWVQRRRAEGDGRGWEAVLTAEGVQAFRRLRPAHARDVEELFFASLTDDDVARLGDLMGRVARGLGEA</sequence>
<evidence type="ECO:0000313" key="4">
    <source>
        <dbReference type="Proteomes" id="UP001553031"/>
    </source>
</evidence>
<dbReference type="SUPFAM" id="SSF46785">
    <property type="entry name" value="Winged helix' DNA-binding domain"/>
    <property type="match status" value="1"/>
</dbReference>
<dbReference type="PANTHER" id="PTHR33164:SF99">
    <property type="entry name" value="MARR FAMILY REGULATORY PROTEIN"/>
    <property type="match status" value="1"/>
</dbReference>
<dbReference type="InterPro" id="IPR036390">
    <property type="entry name" value="WH_DNA-bd_sf"/>
</dbReference>
<feature type="region of interest" description="Disordered" evidence="1">
    <location>
        <begin position="1"/>
        <end position="24"/>
    </location>
</feature>
<protein>
    <submittedName>
        <fullName evidence="3">MarR family transcriptional regulator</fullName>
    </submittedName>
</protein>
<feature type="domain" description="HTH marR-type" evidence="2">
    <location>
        <begin position="28"/>
        <end position="163"/>
    </location>
</feature>
<dbReference type="InterPro" id="IPR039422">
    <property type="entry name" value="MarR/SlyA-like"/>
</dbReference>
<dbReference type="InterPro" id="IPR000835">
    <property type="entry name" value="HTH_MarR-typ"/>
</dbReference>
<dbReference type="PANTHER" id="PTHR33164">
    <property type="entry name" value="TRANSCRIPTIONAL REGULATOR, MARR FAMILY"/>
    <property type="match status" value="1"/>
</dbReference>
<evidence type="ECO:0000259" key="2">
    <source>
        <dbReference type="PROSITE" id="PS50995"/>
    </source>
</evidence>
<dbReference type="EMBL" id="JBFBLL010000009">
    <property type="protein sequence ID" value="MEV8158869.1"/>
    <property type="molecule type" value="Genomic_DNA"/>
</dbReference>
<organism evidence="3 4">
    <name type="scientific">Kocuria salsicia</name>
    <dbReference type="NCBI Taxonomy" id="664639"/>
    <lineage>
        <taxon>Bacteria</taxon>
        <taxon>Bacillati</taxon>
        <taxon>Actinomycetota</taxon>
        <taxon>Actinomycetes</taxon>
        <taxon>Micrococcales</taxon>
        <taxon>Micrococcaceae</taxon>
        <taxon>Kocuria</taxon>
    </lineage>
</organism>
<dbReference type="PROSITE" id="PS50995">
    <property type="entry name" value="HTH_MARR_2"/>
    <property type="match status" value="1"/>
</dbReference>
<evidence type="ECO:0000256" key="1">
    <source>
        <dbReference type="SAM" id="MobiDB-lite"/>
    </source>
</evidence>
<dbReference type="Pfam" id="PF12802">
    <property type="entry name" value="MarR_2"/>
    <property type="match status" value="1"/>
</dbReference>
<reference evidence="3 4" key="1">
    <citation type="submission" date="2024-06" db="EMBL/GenBank/DDBJ databases">
        <title>The Natural Products Discovery Center: Release of the First 8490 Sequenced Strains for Exploring Actinobacteria Biosynthetic Diversity.</title>
        <authorList>
            <person name="Kalkreuter E."/>
            <person name="Kautsar S.A."/>
            <person name="Yang D."/>
            <person name="Bader C.D."/>
            <person name="Teijaro C.N."/>
            <person name="Fluegel L."/>
            <person name="Davis C.M."/>
            <person name="Simpson J.R."/>
            <person name="Lauterbach L."/>
            <person name="Steele A.D."/>
            <person name="Gui C."/>
            <person name="Meng S."/>
            <person name="Li G."/>
            <person name="Viehrig K."/>
            <person name="Ye F."/>
            <person name="Su P."/>
            <person name="Kiefer A.F."/>
            <person name="Nichols A."/>
            <person name="Cepeda A.J."/>
            <person name="Yan W."/>
            <person name="Fan B."/>
            <person name="Jiang Y."/>
            <person name="Adhikari A."/>
            <person name="Zheng C.-J."/>
            <person name="Schuster L."/>
            <person name="Cowan T.M."/>
            <person name="Smanski M.J."/>
            <person name="Chevrette M.G."/>
            <person name="De Carvalho L.P.S."/>
            <person name="Shen B."/>
        </authorList>
    </citation>
    <scope>NUCLEOTIDE SEQUENCE [LARGE SCALE GENOMIC DNA]</scope>
    <source>
        <strain evidence="3 4">NPDC079179</strain>
    </source>
</reference>